<keyword evidence="3" id="KW-1185">Reference proteome</keyword>
<protein>
    <submittedName>
        <fullName evidence="2">Uncharacterized protein</fullName>
    </submittedName>
</protein>
<proteinExistence type="predicted"/>
<evidence type="ECO:0000256" key="1">
    <source>
        <dbReference type="SAM" id="MobiDB-lite"/>
    </source>
</evidence>
<feature type="compositionally biased region" description="Basic and acidic residues" evidence="1">
    <location>
        <begin position="96"/>
        <end position="114"/>
    </location>
</feature>
<dbReference type="AlphaFoldDB" id="A0A1Q9F163"/>
<evidence type="ECO:0000313" key="2">
    <source>
        <dbReference type="EMBL" id="OLQ13415.1"/>
    </source>
</evidence>
<feature type="region of interest" description="Disordered" evidence="1">
    <location>
        <begin position="86"/>
        <end position="114"/>
    </location>
</feature>
<accession>A0A1Q9F163</accession>
<dbReference type="Proteomes" id="UP000186817">
    <property type="component" value="Unassembled WGS sequence"/>
</dbReference>
<dbReference type="OrthoDB" id="406784at2759"/>
<reference evidence="2 3" key="1">
    <citation type="submission" date="2016-02" db="EMBL/GenBank/DDBJ databases">
        <title>Genome analysis of coral dinoflagellate symbionts highlights evolutionary adaptations to a symbiotic lifestyle.</title>
        <authorList>
            <person name="Aranda M."/>
            <person name="Li Y."/>
            <person name="Liew Y.J."/>
            <person name="Baumgarten S."/>
            <person name="Simakov O."/>
            <person name="Wilson M."/>
            <person name="Piel J."/>
            <person name="Ashoor H."/>
            <person name="Bougouffa S."/>
            <person name="Bajic V.B."/>
            <person name="Ryu T."/>
            <person name="Ravasi T."/>
            <person name="Bayer T."/>
            <person name="Micklem G."/>
            <person name="Kim H."/>
            <person name="Bhak J."/>
            <person name="Lajeunesse T.C."/>
            <person name="Voolstra C.R."/>
        </authorList>
    </citation>
    <scope>NUCLEOTIDE SEQUENCE [LARGE SCALE GENOMIC DNA]</scope>
    <source>
        <strain evidence="2 3">CCMP2467</strain>
    </source>
</reference>
<dbReference type="EMBL" id="LSRX01000028">
    <property type="protein sequence ID" value="OLQ13415.1"/>
    <property type="molecule type" value="Genomic_DNA"/>
</dbReference>
<comment type="caution">
    <text evidence="2">The sequence shown here is derived from an EMBL/GenBank/DDBJ whole genome shotgun (WGS) entry which is preliminary data.</text>
</comment>
<sequence>MYTGGLPKQKLVREFVEKCYIQSASAAENKDWKKSVAGYEWLTEQEMREEKKWPEQGSEKLRELEEVMESSGFFRENFDIHTGIGDAVDLSDHEDDDNKKSTAKGRDKGLPDIDGPDTLKEFLNKYKKSLLNRRSAFKEVVERLKTEGATDHTEDHKEAEEAMKWVNDLYKQICNKELDDASSQTKESYAGLAKQVRDALVRFNNCLSALKPPGAASQYIIPIRDLAAEILKKFPQKLLFGNCEGDSPQVGDTLKQFWRSFRAIRPGHPVFQDHADELHRVIPCRLHMDEGTSHRKHAVMQVSWGPILKDGAVSVNHCFYFTSILGDSYKEDHCGYAAGNSILDAISRHLAIHCKQAYYTGMELGSERFYLAWIGLEGDLPAQARVLHLVRHFTCAPNKCCPWCLADDRDTPYADFRPTARWKRTVGVQQPWTTPSPLLSIPGADTAEFALTDIFHLCHLGIVRTGVTSLICYLCYKGFFDQGGLNVPAKGSDCTLVVKFLLDYLGQPWLLDDVAASAFQWLAAIDDFLHLCYTTDRIFFTPEQSHTAHGHLCTFAEKYHDCASKCFARNLLFFNLTPKYHYMLHVRDSLELRPKQKLYMNPAATSTQMDEDYVGLRFQGFATGAIHAGELT</sequence>
<name>A0A1Q9F163_SYMMI</name>
<gene>
    <name evidence="2" type="ORF">AK812_SmicGene2560</name>
</gene>
<evidence type="ECO:0000313" key="3">
    <source>
        <dbReference type="Proteomes" id="UP000186817"/>
    </source>
</evidence>
<organism evidence="2 3">
    <name type="scientific">Symbiodinium microadriaticum</name>
    <name type="common">Dinoflagellate</name>
    <name type="synonym">Zooxanthella microadriatica</name>
    <dbReference type="NCBI Taxonomy" id="2951"/>
    <lineage>
        <taxon>Eukaryota</taxon>
        <taxon>Sar</taxon>
        <taxon>Alveolata</taxon>
        <taxon>Dinophyceae</taxon>
        <taxon>Suessiales</taxon>
        <taxon>Symbiodiniaceae</taxon>
        <taxon>Symbiodinium</taxon>
    </lineage>
</organism>